<proteinExistence type="predicted"/>
<feature type="domain" description="DUF2520" evidence="2">
    <location>
        <begin position="142"/>
        <end position="269"/>
    </location>
</feature>
<dbReference type="SUPFAM" id="SSF51735">
    <property type="entry name" value="NAD(P)-binding Rossmann-fold domains"/>
    <property type="match status" value="1"/>
</dbReference>
<name>A0A515EKM0_9BURK</name>
<dbReference type="KEGG" id="rhg:EXZ61_02935"/>
<dbReference type="AlphaFoldDB" id="A0A515EKM0"/>
<gene>
    <name evidence="3" type="ORF">EXZ61_02935</name>
</gene>
<evidence type="ECO:0000259" key="2">
    <source>
        <dbReference type="Pfam" id="PF10728"/>
    </source>
</evidence>
<organism evidence="3 4">
    <name type="scientific">Rhodoferax aquaticus</name>
    <dbReference type="NCBI Taxonomy" id="2527691"/>
    <lineage>
        <taxon>Bacteria</taxon>
        <taxon>Pseudomonadati</taxon>
        <taxon>Pseudomonadota</taxon>
        <taxon>Betaproteobacteria</taxon>
        <taxon>Burkholderiales</taxon>
        <taxon>Comamonadaceae</taxon>
        <taxon>Rhodoferax</taxon>
    </lineage>
</organism>
<dbReference type="RefSeq" id="WP_142808865.1">
    <property type="nucleotide sequence ID" value="NZ_CP036282.1"/>
</dbReference>
<sequence length="278" mass="29439">MQTQTLNIVGAGRVGQTLAHLWHQHGVFTVQDVLTTRPDTAQAACAFIGAGTACTSTQALRPADVWMLATPDARLPEAITQLEKRAPDLGTRPPAPLVFHCSGALDSGLLLPLQVRGWQVASAHCILSFATPTMAVQQFAGTPCALEGNSPSQAKLQTAFEAIGAQCFEIRKEDKLLYHAAAVFATNFLPVLQSVAEEAWRAVGVPELLLPHLRASLLHNAVTNILALGPQKALTGPAARGDLPAIERQAQAVRQWDAPSGAAYEALSQLALRLAGKA</sequence>
<dbReference type="EMBL" id="CP036282">
    <property type="protein sequence ID" value="QDL53212.1"/>
    <property type="molecule type" value="Genomic_DNA"/>
</dbReference>
<dbReference type="InterPro" id="IPR019665">
    <property type="entry name" value="OxRdtase/DH_put_Rossmann_dom"/>
</dbReference>
<dbReference type="Pfam" id="PF10727">
    <property type="entry name" value="Rossmann-like"/>
    <property type="match status" value="1"/>
</dbReference>
<dbReference type="Gene3D" id="3.40.50.720">
    <property type="entry name" value="NAD(P)-binding Rossmann-like Domain"/>
    <property type="match status" value="1"/>
</dbReference>
<dbReference type="PANTHER" id="PTHR40459">
    <property type="entry name" value="CONSERVED HYPOTHETICAL ALANINE AND LEUCINE RICH PROTEIN"/>
    <property type="match status" value="1"/>
</dbReference>
<dbReference type="InterPro" id="IPR008927">
    <property type="entry name" value="6-PGluconate_DH-like_C_sf"/>
</dbReference>
<dbReference type="Pfam" id="PF10728">
    <property type="entry name" value="DUF2520"/>
    <property type="match status" value="1"/>
</dbReference>
<dbReference type="Gene3D" id="1.10.1040.20">
    <property type="entry name" value="ProC-like, C-terminal domain"/>
    <property type="match status" value="1"/>
</dbReference>
<dbReference type="InterPro" id="IPR018931">
    <property type="entry name" value="DUF2520"/>
</dbReference>
<dbReference type="PANTHER" id="PTHR40459:SF1">
    <property type="entry name" value="CONSERVED HYPOTHETICAL ALANINE AND LEUCINE RICH PROTEIN"/>
    <property type="match status" value="1"/>
</dbReference>
<dbReference type="InterPro" id="IPR036291">
    <property type="entry name" value="NAD(P)-bd_dom_sf"/>
</dbReference>
<evidence type="ECO:0000259" key="1">
    <source>
        <dbReference type="Pfam" id="PF10727"/>
    </source>
</evidence>
<evidence type="ECO:0000313" key="4">
    <source>
        <dbReference type="Proteomes" id="UP000317365"/>
    </source>
</evidence>
<reference evidence="4" key="2">
    <citation type="journal article" date="2020" name="Int. J. Syst. Evol. Microbiol.">
        <title>Genomic insights into a novel species Rhodoferax aquaticus sp. nov., isolated from freshwater.</title>
        <authorList>
            <person name="Li T."/>
            <person name="Zhuo Y."/>
            <person name="Jin C.Z."/>
            <person name="Wu X."/>
            <person name="Ko S.R."/>
            <person name="Jin F.J."/>
            <person name="Ahn C.Y."/>
            <person name="Oh H.M."/>
            <person name="Lee H.G."/>
            <person name="Jin L."/>
        </authorList>
    </citation>
    <scope>NUCLEOTIDE SEQUENCE [LARGE SCALE GENOMIC DNA]</scope>
    <source>
        <strain evidence="4">Gr-4</strain>
    </source>
</reference>
<keyword evidence="4" id="KW-1185">Reference proteome</keyword>
<reference evidence="4" key="1">
    <citation type="submission" date="2019-02" db="EMBL/GenBank/DDBJ databases">
        <title>Complete genome sequence of Rhodoferax sp. Gr-4.</title>
        <authorList>
            <person name="Jin L."/>
        </authorList>
    </citation>
    <scope>NUCLEOTIDE SEQUENCE [LARGE SCALE GENOMIC DNA]</scope>
    <source>
        <strain evidence="4">Gr-4</strain>
    </source>
</reference>
<feature type="domain" description="Putative oxidoreductase/dehydrogenase Rossmann-like" evidence="1">
    <location>
        <begin position="6"/>
        <end position="117"/>
    </location>
</feature>
<dbReference type="SUPFAM" id="SSF48179">
    <property type="entry name" value="6-phosphogluconate dehydrogenase C-terminal domain-like"/>
    <property type="match status" value="1"/>
</dbReference>
<protein>
    <submittedName>
        <fullName evidence="3">DUF2520 domain-containing protein</fullName>
    </submittedName>
</protein>
<evidence type="ECO:0000313" key="3">
    <source>
        <dbReference type="EMBL" id="QDL53212.1"/>
    </source>
</evidence>
<accession>A0A515EKM0</accession>
<dbReference type="InterPro" id="IPR037108">
    <property type="entry name" value="TM1727-like_C_sf"/>
</dbReference>
<dbReference type="Proteomes" id="UP000317365">
    <property type="component" value="Chromosome"/>
</dbReference>